<dbReference type="FunFam" id="2.20.25.420:FF:000002">
    <property type="entry name" value="Zinc finger protein ZPR1"/>
    <property type="match status" value="1"/>
</dbReference>
<evidence type="ECO:0000259" key="10">
    <source>
        <dbReference type="SMART" id="SM00709"/>
    </source>
</evidence>
<dbReference type="InterPro" id="IPR042452">
    <property type="entry name" value="ZPR1_Znf1/2"/>
</dbReference>
<dbReference type="Pfam" id="PF04032">
    <property type="entry name" value="Rpr2"/>
    <property type="match status" value="1"/>
</dbReference>
<dbReference type="Gene3D" id="2.60.120.1040">
    <property type="entry name" value="ZPR1, A/B domain"/>
    <property type="match status" value="2"/>
</dbReference>
<dbReference type="FunFam" id="2.60.120.1040:FF:000004">
    <property type="entry name" value="Zinc finger protein ZPR1"/>
    <property type="match status" value="1"/>
</dbReference>
<keyword evidence="7" id="KW-0539">Nucleus</keyword>
<feature type="compositionally biased region" description="Basic and acidic residues" evidence="9">
    <location>
        <begin position="685"/>
        <end position="702"/>
    </location>
</feature>
<feature type="compositionally biased region" description="Low complexity" evidence="9">
    <location>
        <begin position="129"/>
        <end position="141"/>
    </location>
</feature>
<dbReference type="InterPro" id="IPR040141">
    <property type="entry name" value="ZPR1"/>
</dbReference>
<dbReference type="EMBL" id="LASV01000075">
    <property type="protein sequence ID" value="KKA24083.1"/>
    <property type="molecule type" value="Genomic_DNA"/>
</dbReference>
<keyword evidence="5" id="KW-0863">Zinc-finger</keyword>
<proteinExistence type="inferred from homology"/>
<dbReference type="FunFam" id="2.60.120.1040:FF:000001">
    <property type="entry name" value="Zinc finger protein ZPR1"/>
    <property type="match status" value="1"/>
</dbReference>
<evidence type="ECO:0000256" key="6">
    <source>
        <dbReference type="ARBA" id="ARBA00022833"/>
    </source>
</evidence>
<dbReference type="Pfam" id="PF22794">
    <property type="entry name" value="jr-ZPR1"/>
    <property type="match status" value="2"/>
</dbReference>
<dbReference type="InterPro" id="IPR004457">
    <property type="entry name" value="Znf_ZPR1"/>
</dbReference>
<keyword evidence="3" id="KW-0479">Metal-binding</keyword>
<dbReference type="GO" id="GO:0008270">
    <property type="term" value="F:zinc ion binding"/>
    <property type="evidence" value="ECO:0007669"/>
    <property type="project" value="UniProtKB-KW"/>
</dbReference>
<evidence type="ECO:0000256" key="7">
    <source>
        <dbReference type="ARBA" id="ARBA00023242"/>
    </source>
</evidence>
<dbReference type="Gene3D" id="2.20.25.420">
    <property type="entry name" value="ZPR1, zinc finger domain"/>
    <property type="match status" value="2"/>
</dbReference>
<evidence type="ECO:0000256" key="9">
    <source>
        <dbReference type="SAM" id="MobiDB-lite"/>
    </source>
</evidence>
<evidence type="ECO:0000313" key="12">
    <source>
        <dbReference type="Proteomes" id="UP000053958"/>
    </source>
</evidence>
<dbReference type="InterPro" id="IPR042451">
    <property type="entry name" value="ZPR1_A/B_dom"/>
</dbReference>
<dbReference type="Proteomes" id="UP000053958">
    <property type="component" value="Unassembled WGS sequence"/>
</dbReference>
<dbReference type="RefSeq" id="XP_013330695.1">
    <property type="nucleotide sequence ID" value="XM_013475241.1"/>
</dbReference>
<evidence type="ECO:0000256" key="5">
    <source>
        <dbReference type="ARBA" id="ARBA00022771"/>
    </source>
</evidence>
<dbReference type="OrthoDB" id="308464at2759"/>
<protein>
    <submittedName>
        <fullName evidence="11">Zinc finger protein ZPR1</fullName>
    </submittedName>
</protein>
<reference evidence="11 12" key="1">
    <citation type="submission" date="2015-04" db="EMBL/GenBank/DDBJ databases">
        <authorList>
            <person name="Heijne W.H."/>
            <person name="Fedorova N.D."/>
            <person name="Nierman W.C."/>
            <person name="Vollebregt A.W."/>
            <person name="Zhao Z."/>
            <person name="Wu L."/>
            <person name="Kumar M."/>
            <person name="Stam H."/>
            <person name="van den Berg M.A."/>
            <person name="Pel H.J."/>
        </authorList>
    </citation>
    <scope>NUCLEOTIDE SEQUENCE [LARGE SCALE GENOMIC DNA]</scope>
    <source>
        <strain evidence="11 12">CBS 393.64</strain>
    </source>
</reference>
<dbReference type="FunFam" id="2.20.25.420:FF:000001">
    <property type="entry name" value="Zinc finger protein ZPR1"/>
    <property type="match status" value="1"/>
</dbReference>
<sequence length="702" mass="78600">MSSESGLRLNFLRNSATFLSSQSPSTAAHLIAVHNHILHEDFKPLKPRQHESFCGACGSPRKPEYTKTIKIGQKGKARASQSLSKETQRSIQGGAIVYKCLRCHKRTVLQQQNAKPQKLHSTPPTQEASTLTKSSTEKSSSQPVSETPAVPTVPKSTSENASTVNWMPSSDNRRPGSDAALPFWDSAFLILQDLHKVAVMSKDENAVSAAVSENAPEQTGGVPDSATQKQDQNESQFQKIGEIVERDEDTGLVQVESLCMNCHENGTTKLLLLRVPFFRDIILESFECPHCYFKDNSVKSADQIQPLGTKYTLDVENEEDLQRQVIKSDTAIFRIETLDLEMPKGESQLTNVEGILLKIHSSLESEQPLRRVQAPELYNALEPIIQRIGQMLNREAFPFTISLDDPTGNSWIAPTTHDRGNKYRRRDYRRTHEQNEQLGIAADPEAIRHETTLLTQSAGDPEDLDIVDGKVYTLPAECPGCAKACVVNMQKVSIPYFKEVFIWSTVCDHCGYRTNEVKTGGEIPEKGKRITLKVEKIEDLSRDILKSDTCALYSEELDMSVQPGTLGGRFTTVEGLLTEVRDQLHGQIFDVDDTEHKGGDSMTATDKETWTRFFDRLDAAIRGDLKFVITLEDPLANSYVQSLHEPDPDPQMHIEEYTRTEEEEDELGLKDMKVEGYEEDAEVEAQNKENKEGEETQKEEGA</sequence>
<feature type="domain" description="Zinc finger ZPR1-type" evidence="10">
    <location>
        <begin position="476"/>
        <end position="642"/>
    </location>
</feature>
<dbReference type="NCBIfam" id="TIGR00310">
    <property type="entry name" value="ZPR1_znf"/>
    <property type="match status" value="2"/>
</dbReference>
<comment type="function">
    <text evidence="8">Acts as a protein folding chaperone for elongation factor 1-alpha.</text>
</comment>
<dbReference type="InterPro" id="IPR056180">
    <property type="entry name" value="ZPR1_jr_dom"/>
</dbReference>
<dbReference type="PANTHER" id="PTHR10876">
    <property type="entry name" value="ZINC FINGER PROTEIN ZPR1"/>
    <property type="match status" value="1"/>
</dbReference>
<organism evidence="11 12">
    <name type="scientific">Rasamsonia emersonii (strain ATCC 16479 / CBS 393.64 / IMI 116815)</name>
    <dbReference type="NCBI Taxonomy" id="1408163"/>
    <lineage>
        <taxon>Eukaryota</taxon>
        <taxon>Fungi</taxon>
        <taxon>Dikarya</taxon>
        <taxon>Ascomycota</taxon>
        <taxon>Pezizomycotina</taxon>
        <taxon>Eurotiomycetes</taxon>
        <taxon>Eurotiomycetidae</taxon>
        <taxon>Eurotiales</taxon>
        <taxon>Trichocomaceae</taxon>
        <taxon>Rasamsonia</taxon>
    </lineage>
</organism>
<comment type="similarity">
    <text evidence="2">Belongs to the ZPR1 family.</text>
</comment>
<dbReference type="PANTHER" id="PTHR10876:SF0">
    <property type="entry name" value="ZINC FINGER PROTEIN ZPR1"/>
    <property type="match status" value="1"/>
</dbReference>
<evidence type="ECO:0000256" key="1">
    <source>
        <dbReference type="ARBA" id="ARBA00004123"/>
    </source>
</evidence>
<dbReference type="InterPro" id="IPR007175">
    <property type="entry name" value="Rpr2/Snm1/Rpp21"/>
</dbReference>
<keyword evidence="12" id="KW-1185">Reference proteome</keyword>
<name>A0A0F4Z2H2_RASE3</name>
<evidence type="ECO:0000256" key="4">
    <source>
        <dbReference type="ARBA" id="ARBA00022737"/>
    </source>
</evidence>
<evidence type="ECO:0000256" key="2">
    <source>
        <dbReference type="ARBA" id="ARBA00008354"/>
    </source>
</evidence>
<feature type="compositionally biased region" description="Polar residues" evidence="9">
    <location>
        <begin position="154"/>
        <end position="170"/>
    </location>
</feature>
<dbReference type="Pfam" id="PF03367">
    <property type="entry name" value="Zn_ribbon_ZPR1"/>
    <property type="match status" value="2"/>
</dbReference>
<feature type="compositionally biased region" description="Polar residues" evidence="9">
    <location>
        <begin position="109"/>
        <end position="128"/>
    </location>
</feature>
<evidence type="ECO:0000256" key="3">
    <source>
        <dbReference type="ARBA" id="ARBA00022723"/>
    </source>
</evidence>
<feature type="region of interest" description="Disordered" evidence="9">
    <location>
        <begin position="109"/>
        <end position="176"/>
    </location>
</feature>
<evidence type="ECO:0000313" key="11">
    <source>
        <dbReference type="EMBL" id="KKA24083.1"/>
    </source>
</evidence>
<gene>
    <name evidence="11" type="ORF">T310_1895</name>
</gene>
<feature type="compositionally biased region" description="Basic and acidic residues" evidence="9">
    <location>
        <begin position="644"/>
        <end position="660"/>
    </location>
</feature>
<feature type="compositionally biased region" description="Basic and acidic residues" evidence="9">
    <location>
        <begin position="667"/>
        <end position="676"/>
    </location>
</feature>
<comment type="subcellular location">
    <subcellularLocation>
        <location evidence="1">Nucleus</location>
    </subcellularLocation>
</comment>
<dbReference type="GO" id="GO:0006396">
    <property type="term" value="P:RNA processing"/>
    <property type="evidence" value="ECO:0007669"/>
    <property type="project" value="InterPro"/>
</dbReference>
<accession>A0A0F4Z2H2</accession>
<evidence type="ECO:0000256" key="8">
    <source>
        <dbReference type="ARBA" id="ARBA00054139"/>
    </source>
</evidence>
<dbReference type="GeneID" id="25314246"/>
<feature type="domain" description="Zinc finger ZPR1-type" evidence="10">
    <location>
        <begin position="257"/>
        <end position="414"/>
    </location>
</feature>
<comment type="caution">
    <text evidence="11">The sequence shown here is derived from an EMBL/GenBank/DDBJ whole genome shotgun (WGS) entry which is preliminary data.</text>
</comment>
<dbReference type="GO" id="GO:0005634">
    <property type="term" value="C:nucleus"/>
    <property type="evidence" value="ECO:0007669"/>
    <property type="project" value="UniProtKB-SubCell"/>
</dbReference>
<feature type="region of interest" description="Disordered" evidence="9">
    <location>
        <begin position="642"/>
        <end position="702"/>
    </location>
</feature>
<keyword evidence="6" id="KW-0862">Zinc</keyword>
<keyword evidence="4" id="KW-0677">Repeat</keyword>
<dbReference type="SMART" id="SM00709">
    <property type="entry name" value="Zpr1"/>
    <property type="match status" value="2"/>
</dbReference>
<dbReference type="AlphaFoldDB" id="A0A0F4Z2H2"/>
<feature type="region of interest" description="Disordered" evidence="9">
    <location>
        <begin position="209"/>
        <end position="233"/>
    </location>
</feature>
<dbReference type="STRING" id="1408163.A0A0F4Z2H2"/>